<organism evidence="3 4">
    <name type="scientific">Candidatus Microbacterium phytovorans</name>
    <dbReference type="NCBI Taxonomy" id="3121374"/>
    <lineage>
        <taxon>Bacteria</taxon>
        <taxon>Bacillati</taxon>
        <taxon>Actinomycetota</taxon>
        <taxon>Actinomycetes</taxon>
        <taxon>Micrococcales</taxon>
        <taxon>Microbacteriaceae</taxon>
        <taxon>Microbacterium</taxon>
    </lineage>
</organism>
<dbReference type="Pfam" id="PF07179">
    <property type="entry name" value="SseB"/>
    <property type="match status" value="2"/>
</dbReference>
<reference evidence="3" key="1">
    <citation type="submission" date="2023-03" db="EMBL/GenBank/DDBJ databases">
        <title>Andean soil-derived lignocellulolytic bacterial consortium as a source of novel taxa and putative plastic-active enzymes.</title>
        <authorList>
            <person name="Diaz-Garcia L."/>
            <person name="Chuvochina M."/>
            <person name="Feuerriegel G."/>
            <person name="Bunk B."/>
            <person name="Sproer C."/>
            <person name="Streit W.R."/>
            <person name="Rodriguez L.M."/>
            <person name="Overmann J."/>
            <person name="Jimenez D.J."/>
        </authorList>
    </citation>
    <scope>NUCLEOTIDE SEQUENCE</scope>
    <source>
        <strain evidence="3">MAG 4610</strain>
    </source>
</reference>
<evidence type="ECO:0000313" key="4">
    <source>
        <dbReference type="Proteomes" id="UP001213972"/>
    </source>
</evidence>
<feature type="compositionally biased region" description="Basic and acidic residues" evidence="1">
    <location>
        <begin position="1"/>
        <end position="12"/>
    </location>
</feature>
<dbReference type="Proteomes" id="UP001213972">
    <property type="component" value="Chromosome"/>
</dbReference>
<accession>A0AAJ6B2W8</accession>
<evidence type="ECO:0000313" key="3">
    <source>
        <dbReference type="EMBL" id="WEK13653.1"/>
    </source>
</evidence>
<protein>
    <submittedName>
        <fullName evidence="3">SseB family protein</fullName>
    </submittedName>
</protein>
<dbReference type="InterPro" id="IPR009839">
    <property type="entry name" value="SseB_N"/>
</dbReference>
<dbReference type="EMBL" id="CP119321">
    <property type="protein sequence ID" value="WEK13653.1"/>
    <property type="molecule type" value="Genomic_DNA"/>
</dbReference>
<feature type="region of interest" description="Disordered" evidence="1">
    <location>
        <begin position="1"/>
        <end position="26"/>
    </location>
</feature>
<feature type="domain" description="SseB protein N-terminal" evidence="2">
    <location>
        <begin position="220"/>
        <end position="320"/>
    </location>
</feature>
<sequence length="327" mass="34178">MALFSRRDRPDEPETTPQQDAEAAADDLVLPAEIEEIVPEVGISFSTYGKAAETPAAVRPAAEAPARTQTVPGLPDNAIVKQALAALPEAAQNTDVMNVMRQALQGHLYVRVQGDAKALIAEGQNLTLAVTAIGDKRFLLAFTGGAALQDSVRADGDAATSAVGQPASTVFQNVVAGPYAGLFLDHATSGARLILPSELIAKALEEADPTFAVKTLLVSERTPRTAVDVADALTRAKLWVAGNADPEGRIGLAEARSADGRRRLEVFSHPLEVIALGRGDRPLPITGEQLAKALAADDGITGVVVDPAGPWIELDRTELAPVLALAD</sequence>
<feature type="domain" description="SseB protein N-terminal" evidence="2">
    <location>
        <begin position="81"/>
        <end position="199"/>
    </location>
</feature>
<evidence type="ECO:0000259" key="2">
    <source>
        <dbReference type="Pfam" id="PF07179"/>
    </source>
</evidence>
<proteinExistence type="predicted"/>
<evidence type="ECO:0000256" key="1">
    <source>
        <dbReference type="SAM" id="MobiDB-lite"/>
    </source>
</evidence>
<gene>
    <name evidence="3" type="ORF">P0Y48_00130</name>
</gene>
<dbReference type="AlphaFoldDB" id="A0AAJ6B2W8"/>
<name>A0AAJ6B2W8_9MICO</name>